<keyword evidence="5 11" id="KW-0479">Metal-binding</keyword>
<keyword evidence="9 12" id="KW-0503">Monooxygenase</keyword>
<dbReference type="AlphaFoldDB" id="A0ABD1S770"/>
<comment type="cofactor">
    <cofactor evidence="11">
        <name>heme</name>
        <dbReference type="ChEBI" id="CHEBI:30413"/>
    </cofactor>
</comment>
<evidence type="ECO:0000256" key="12">
    <source>
        <dbReference type="RuleBase" id="RU000461"/>
    </source>
</evidence>
<evidence type="ECO:0000313" key="15">
    <source>
        <dbReference type="Proteomes" id="UP001604277"/>
    </source>
</evidence>
<dbReference type="InterPro" id="IPR036396">
    <property type="entry name" value="Cyt_P450_sf"/>
</dbReference>
<sequence>MDVTLSSIFTSIIIVAFIRWSFQLINWVWLRPKKLEKCLRNQGLNGNPYRIFIGDMKDLIRFIKETQPRSIKISDDLAPRISHYYYQSIHKFGENSFIWFGPSPRLNIEDPELFKEILSKPDVFQKPAPDLGSIIVGGLLFLEGEKWAKHREIVTPAFHLHKLKNTLLAIRLSCSSMFHKWEALVWSNERSCEIDVWPYLEDLSGDMISRTAFASSHEEGIRIFQLQKEQVKLALEILQWSFIPGWRYFPTKANRCLKAISKEIQSLLRGIVSKREKAMERGETVSDDLLGLLMKSNLQEIQEHGNKNMGMSIEDVIEECKLFYFAGSETTSNFLVWTMVLLSQHQEWQARAREEVFQVFGKEEPTAEGLHHLKTVTMILQEVLRLYPPAPLTVRTCTETVKLKNMTLPAGVQMSVLIGQLHHNPKIWGDDSKEFKPQRFLQGISGVSYMPFSSGPRICIGQNLAMIEAKTALAMILQRFSFEFSSSYKHSPFPIITLQPQYGAPLILQKL</sequence>
<organism evidence="14 15">
    <name type="scientific">Forsythia ovata</name>
    <dbReference type="NCBI Taxonomy" id="205694"/>
    <lineage>
        <taxon>Eukaryota</taxon>
        <taxon>Viridiplantae</taxon>
        <taxon>Streptophyta</taxon>
        <taxon>Embryophyta</taxon>
        <taxon>Tracheophyta</taxon>
        <taxon>Spermatophyta</taxon>
        <taxon>Magnoliopsida</taxon>
        <taxon>eudicotyledons</taxon>
        <taxon>Gunneridae</taxon>
        <taxon>Pentapetalae</taxon>
        <taxon>asterids</taxon>
        <taxon>lamiids</taxon>
        <taxon>Lamiales</taxon>
        <taxon>Oleaceae</taxon>
        <taxon>Forsythieae</taxon>
        <taxon>Forsythia</taxon>
    </lineage>
</organism>
<dbReference type="InterPro" id="IPR050665">
    <property type="entry name" value="Cytochrome_P450_Monooxygen"/>
</dbReference>
<evidence type="ECO:0000256" key="8">
    <source>
        <dbReference type="ARBA" id="ARBA00023004"/>
    </source>
</evidence>
<keyword evidence="15" id="KW-1185">Reference proteome</keyword>
<evidence type="ECO:0000256" key="5">
    <source>
        <dbReference type="ARBA" id="ARBA00022723"/>
    </source>
</evidence>
<evidence type="ECO:0000256" key="3">
    <source>
        <dbReference type="ARBA" id="ARBA00022617"/>
    </source>
</evidence>
<comment type="caution">
    <text evidence="14">The sequence shown here is derived from an EMBL/GenBank/DDBJ whole genome shotgun (WGS) entry which is preliminary data.</text>
</comment>
<dbReference type="GO" id="GO:0046872">
    <property type="term" value="F:metal ion binding"/>
    <property type="evidence" value="ECO:0007669"/>
    <property type="project" value="UniProtKB-KW"/>
</dbReference>
<dbReference type="InterPro" id="IPR017972">
    <property type="entry name" value="Cyt_P450_CS"/>
</dbReference>
<protein>
    <submittedName>
        <fullName evidence="14">Cytochrome</fullName>
    </submittedName>
</protein>
<keyword evidence="7 12" id="KW-0560">Oxidoreductase</keyword>
<dbReference type="InterPro" id="IPR002401">
    <property type="entry name" value="Cyt_P450_E_grp-I"/>
</dbReference>
<keyword evidence="6 13" id="KW-1133">Transmembrane helix</keyword>
<evidence type="ECO:0000313" key="14">
    <source>
        <dbReference type="EMBL" id="KAL2496570.1"/>
    </source>
</evidence>
<keyword evidence="4 13" id="KW-0812">Transmembrane</keyword>
<reference evidence="15" key="1">
    <citation type="submission" date="2024-07" db="EMBL/GenBank/DDBJ databases">
        <title>Two chromosome-level genome assemblies of Korean endemic species Abeliophyllum distichum and Forsythia ovata (Oleaceae).</title>
        <authorList>
            <person name="Jang H."/>
        </authorList>
    </citation>
    <scope>NUCLEOTIDE SEQUENCE [LARGE SCALE GENOMIC DNA]</scope>
</reference>
<dbReference type="Gene3D" id="1.10.630.10">
    <property type="entry name" value="Cytochrome P450"/>
    <property type="match status" value="1"/>
</dbReference>
<dbReference type="GO" id="GO:0004497">
    <property type="term" value="F:monooxygenase activity"/>
    <property type="evidence" value="ECO:0007669"/>
    <property type="project" value="UniProtKB-KW"/>
</dbReference>
<evidence type="ECO:0000256" key="11">
    <source>
        <dbReference type="PIRSR" id="PIRSR602401-1"/>
    </source>
</evidence>
<dbReference type="EMBL" id="JBFOLJ010000011">
    <property type="protein sequence ID" value="KAL2496570.1"/>
    <property type="molecule type" value="Genomic_DNA"/>
</dbReference>
<proteinExistence type="inferred from homology"/>
<gene>
    <name evidence="14" type="ORF">Fot_40327</name>
</gene>
<accession>A0ABD1S770</accession>
<keyword evidence="10 13" id="KW-0472">Membrane</keyword>
<evidence type="ECO:0000256" key="9">
    <source>
        <dbReference type="ARBA" id="ARBA00023033"/>
    </source>
</evidence>
<evidence type="ECO:0000256" key="4">
    <source>
        <dbReference type="ARBA" id="ARBA00022692"/>
    </source>
</evidence>
<evidence type="ECO:0000256" key="6">
    <source>
        <dbReference type="ARBA" id="ARBA00022989"/>
    </source>
</evidence>
<dbReference type="PRINTS" id="PR00463">
    <property type="entry name" value="EP450I"/>
</dbReference>
<dbReference type="GO" id="GO:0016020">
    <property type="term" value="C:membrane"/>
    <property type="evidence" value="ECO:0007669"/>
    <property type="project" value="UniProtKB-SubCell"/>
</dbReference>
<comment type="subcellular location">
    <subcellularLocation>
        <location evidence="1">Membrane</location>
        <topology evidence="1">Single-pass membrane protein</topology>
    </subcellularLocation>
</comment>
<evidence type="ECO:0000256" key="7">
    <source>
        <dbReference type="ARBA" id="ARBA00023002"/>
    </source>
</evidence>
<name>A0ABD1S770_9LAMI</name>
<evidence type="ECO:0000256" key="13">
    <source>
        <dbReference type="SAM" id="Phobius"/>
    </source>
</evidence>
<keyword evidence="3 11" id="KW-0349">Heme</keyword>
<keyword evidence="8 11" id="KW-0408">Iron</keyword>
<dbReference type="PROSITE" id="PS00086">
    <property type="entry name" value="CYTOCHROME_P450"/>
    <property type="match status" value="1"/>
</dbReference>
<evidence type="ECO:0000256" key="2">
    <source>
        <dbReference type="ARBA" id="ARBA00010617"/>
    </source>
</evidence>
<feature type="transmembrane region" description="Helical" evidence="13">
    <location>
        <begin position="6"/>
        <end position="30"/>
    </location>
</feature>
<dbReference type="Pfam" id="PF00067">
    <property type="entry name" value="p450"/>
    <property type="match status" value="1"/>
</dbReference>
<dbReference type="PANTHER" id="PTHR24282">
    <property type="entry name" value="CYTOCHROME P450 FAMILY MEMBER"/>
    <property type="match status" value="1"/>
</dbReference>
<dbReference type="PRINTS" id="PR00385">
    <property type="entry name" value="P450"/>
</dbReference>
<evidence type="ECO:0000256" key="1">
    <source>
        <dbReference type="ARBA" id="ARBA00004167"/>
    </source>
</evidence>
<comment type="similarity">
    <text evidence="2 12">Belongs to the cytochrome P450 family.</text>
</comment>
<feature type="binding site" description="axial binding residue" evidence="11">
    <location>
        <position position="459"/>
    </location>
    <ligand>
        <name>heme</name>
        <dbReference type="ChEBI" id="CHEBI:30413"/>
    </ligand>
    <ligandPart>
        <name>Fe</name>
        <dbReference type="ChEBI" id="CHEBI:18248"/>
    </ligandPart>
</feature>
<dbReference type="PANTHER" id="PTHR24282:SF273">
    <property type="entry name" value="CYTOCHROME P450 CYP72A219-LIKE"/>
    <property type="match status" value="1"/>
</dbReference>
<evidence type="ECO:0000256" key="10">
    <source>
        <dbReference type="ARBA" id="ARBA00023136"/>
    </source>
</evidence>
<dbReference type="SUPFAM" id="SSF48264">
    <property type="entry name" value="Cytochrome P450"/>
    <property type="match status" value="1"/>
</dbReference>
<dbReference type="InterPro" id="IPR001128">
    <property type="entry name" value="Cyt_P450"/>
</dbReference>
<dbReference type="Proteomes" id="UP001604277">
    <property type="component" value="Unassembled WGS sequence"/>
</dbReference>